<dbReference type="NCBIfam" id="TIGR02937">
    <property type="entry name" value="sigma70-ECF"/>
    <property type="match status" value="1"/>
</dbReference>
<dbReference type="InterPro" id="IPR036388">
    <property type="entry name" value="WH-like_DNA-bd_sf"/>
</dbReference>
<dbReference type="InterPro" id="IPR013249">
    <property type="entry name" value="RNA_pol_sigma70_r4_t2"/>
</dbReference>
<dbReference type="InterPro" id="IPR011990">
    <property type="entry name" value="TPR-like_helical_dom_sf"/>
</dbReference>
<feature type="domain" description="RNA polymerase sigma factor 70 region 4 type 2" evidence="2">
    <location>
        <begin position="111"/>
        <end position="162"/>
    </location>
</feature>
<dbReference type="GO" id="GO:0003677">
    <property type="term" value="F:DNA binding"/>
    <property type="evidence" value="ECO:0007669"/>
    <property type="project" value="InterPro"/>
</dbReference>
<dbReference type="GO" id="GO:0016987">
    <property type="term" value="F:sigma factor activity"/>
    <property type="evidence" value="ECO:0007669"/>
    <property type="project" value="InterPro"/>
</dbReference>
<dbReference type="Gene3D" id="1.10.10.10">
    <property type="entry name" value="Winged helix-like DNA-binding domain superfamily/Winged helix DNA-binding domain"/>
    <property type="match status" value="1"/>
</dbReference>
<dbReference type="InterPro" id="IPR007627">
    <property type="entry name" value="RNA_pol_sigma70_r2"/>
</dbReference>
<name>A0A1K1Q8N5_9FLAO</name>
<reference evidence="5" key="1">
    <citation type="submission" date="2016-11" db="EMBL/GenBank/DDBJ databases">
        <authorList>
            <person name="Varghese N."/>
            <person name="Submissions S."/>
        </authorList>
    </citation>
    <scope>NUCLEOTIDE SEQUENCE [LARGE SCALE GENOMIC DNA]</scope>
    <source>
        <strain evidence="5">DSM 24786</strain>
    </source>
</reference>
<dbReference type="PANTHER" id="PTHR47756">
    <property type="entry name" value="BLL6612 PROTEIN-RELATED"/>
    <property type="match status" value="1"/>
</dbReference>
<dbReference type="Pfam" id="PF20239">
    <property type="entry name" value="DUF6596"/>
    <property type="match status" value="1"/>
</dbReference>
<dbReference type="AlphaFoldDB" id="A0A1K1Q8N5"/>
<dbReference type="STRING" id="76595.SAMN05660313_02470"/>
<proteinExistence type="predicted"/>
<evidence type="ECO:0000259" key="1">
    <source>
        <dbReference type="Pfam" id="PF04542"/>
    </source>
</evidence>
<dbReference type="Pfam" id="PF08281">
    <property type="entry name" value="Sigma70_r4_2"/>
    <property type="match status" value="1"/>
</dbReference>
<dbReference type="EMBL" id="FPIY01000003">
    <property type="protein sequence ID" value="SFW56304.1"/>
    <property type="molecule type" value="Genomic_DNA"/>
</dbReference>
<dbReference type="InterPro" id="IPR046531">
    <property type="entry name" value="DUF6596"/>
</dbReference>
<dbReference type="OrthoDB" id="9780299at2"/>
<dbReference type="Gene3D" id="1.10.1740.10">
    <property type="match status" value="1"/>
</dbReference>
<evidence type="ECO:0000259" key="2">
    <source>
        <dbReference type="Pfam" id="PF08281"/>
    </source>
</evidence>
<keyword evidence="5" id="KW-1185">Reference proteome</keyword>
<feature type="domain" description="RNA polymerase sigma-70 region 2" evidence="1">
    <location>
        <begin position="10"/>
        <end position="75"/>
    </location>
</feature>
<dbReference type="InterPro" id="IPR013325">
    <property type="entry name" value="RNA_pol_sigma_r2"/>
</dbReference>
<dbReference type="SUPFAM" id="SSF88659">
    <property type="entry name" value="Sigma3 and sigma4 domains of RNA polymerase sigma factors"/>
    <property type="match status" value="1"/>
</dbReference>
<accession>A0A1K1Q8N5</accession>
<organism evidence="4 5">
    <name type="scientific">Cellulophaga fucicola</name>
    <dbReference type="NCBI Taxonomy" id="76595"/>
    <lineage>
        <taxon>Bacteria</taxon>
        <taxon>Pseudomonadati</taxon>
        <taxon>Bacteroidota</taxon>
        <taxon>Flavobacteriia</taxon>
        <taxon>Flavobacteriales</taxon>
        <taxon>Flavobacteriaceae</taxon>
        <taxon>Cellulophaga</taxon>
    </lineage>
</organism>
<evidence type="ECO:0000259" key="3">
    <source>
        <dbReference type="Pfam" id="PF20239"/>
    </source>
</evidence>
<protein>
    <submittedName>
        <fullName evidence="4">RNA polymerase sigma-70 factor, ECF subfamily</fullName>
    </submittedName>
</protein>
<dbReference type="PANTHER" id="PTHR47756:SF2">
    <property type="entry name" value="BLL6612 PROTEIN"/>
    <property type="match status" value="1"/>
</dbReference>
<evidence type="ECO:0000313" key="4">
    <source>
        <dbReference type="EMBL" id="SFW56304.1"/>
    </source>
</evidence>
<dbReference type="InterPro" id="IPR014284">
    <property type="entry name" value="RNA_pol_sigma-70_dom"/>
</dbReference>
<dbReference type="InterPro" id="IPR013324">
    <property type="entry name" value="RNA_pol_sigma_r3/r4-like"/>
</dbReference>
<dbReference type="Proteomes" id="UP000183257">
    <property type="component" value="Unassembled WGS sequence"/>
</dbReference>
<sequence>MQEQQVIDHLFRHQYGKMVSILTRIFGFKNFELIEDAVQDTFAKATVQWRTKIPENPEAWFTTASKNRVIDLLRKIDADKNRIEKLKYSVSAISFTNLFEKEEIQDSELRMIFTACHPLLNSKDQIAFALKTIGGFSTSEIAAALLLKPETVKKRLARAKKTIVDKNIDFKFPAKNKLQERLHSALEVIYLIFNEGFHSNHKKLLVRKELCGEALRLTKMILSKDELRCGASYALFSLMCFHSSRLEAKVDSDFNSINLKNQDRTKWYFPLINLGHNALEKAEDYSDFSTYHLEAAIAAEHVKAKTFEETNWQKILTLYKQLQENDKNAVVSLAMAIVFIQLQQPEKALEILEELSPSSLEQRSYLYYGVKAKYYQSTGNVSAAVNCLNTAITKVTNQVEKAYLTKKRDGLLTL</sequence>
<dbReference type="RefSeq" id="WP_072304101.1">
    <property type="nucleotide sequence ID" value="NZ_FPIY01000003.1"/>
</dbReference>
<dbReference type="Gene3D" id="1.25.40.10">
    <property type="entry name" value="Tetratricopeptide repeat domain"/>
    <property type="match status" value="1"/>
</dbReference>
<dbReference type="SUPFAM" id="SSF48452">
    <property type="entry name" value="TPR-like"/>
    <property type="match status" value="1"/>
</dbReference>
<evidence type="ECO:0000313" key="5">
    <source>
        <dbReference type="Proteomes" id="UP000183257"/>
    </source>
</evidence>
<gene>
    <name evidence="4" type="ORF">SAMN05660313_02470</name>
</gene>
<feature type="domain" description="DUF6596" evidence="3">
    <location>
        <begin position="181"/>
        <end position="282"/>
    </location>
</feature>
<dbReference type="SUPFAM" id="SSF88946">
    <property type="entry name" value="Sigma2 domain of RNA polymerase sigma factors"/>
    <property type="match status" value="1"/>
</dbReference>
<dbReference type="Pfam" id="PF04542">
    <property type="entry name" value="Sigma70_r2"/>
    <property type="match status" value="1"/>
</dbReference>
<dbReference type="GO" id="GO:0006352">
    <property type="term" value="P:DNA-templated transcription initiation"/>
    <property type="evidence" value="ECO:0007669"/>
    <property type="project" value="InterPro"/>
</dbReference>